<dbReference type="InParanoid" id="B0D818"/>
<proteinExistence type="predicted"/>
<name>B0D818_LACBS</name>
<sequence>MVSLGSLNHPSVPFLPVREEFHPKRNQARQKLATLPTSRFEDVSSDVYFELSQRYPEFKEESGRASDSGYDDYPAPDFPSNSPPSPPRNANQRPTNLQYSLRISTDLHTDHPSISTTSLIFFVYGAYSQPECTEVLPSDSDNRLERIWADYESIEPYVIMESTQIPKMDMKIDYVSVTLLRNPYRTYCPWSSTYRTVTPSFVVLYVMEHHDTRTHESNNAPQVVLHSTQLHLLNLFGWDGTS</sequence>
<evidence type="ECO:0000259" key="2">
    <source>
        <dbReference type="Pfam" id="PF08518"/>
    </source>
</evidence>
<dbReference type="GO" id="GO:0005078">
    <property type="term" value="F:MAP-kinase scaffold activity"/>
    <property type="evidence" value="ECO:0007669"/>
    <property type="project" value="TreeGrafter"/>
</dbReference>
<dbReference type="OrthoDB" id="3028011at2759"/>
<dbReference type="PANTHER" id="PTHR21601:SF0">
    <property type="entry name" value="PROTEIN SPA2-RELATED"/>
    <property type="match status" value="1"/>
</dbReference>
<dbReference type="AlphaFoldDB" id="B0D818"/>
<dbReference type="Pfam" id="PF08518">
    <property type="entry name" value="GIT_SHD"/>
    <property type="match status" value="1"/>
</dbReference>
<dbReference type="PANTHER" id="PTHR21601">
    <property type="entry name" value="SPA2 PROTEIN"/>
    <property type="match status" value="1"/>
</dbReference>
<feature type="region of interest" description="Disordered" evidence="1">
    <location>
        <begin position="57"/>
        <end position="94"/>
    </location>
</feature>
<dbReference type="InterPro" id="IPR039892">
    <property type="entry name" value="Spa2/Sph1"/>
</dbReference>
<dbReference type="KEGG" id="lbc:LACBIDRAFT_319176"/>
<gene>
    <name evidence="3" type="ORF">LACBIDRAFT_319176</name>
</gene>
<feature type="domain" description="GIT Spa2 homology (SHD)" evidence="2">
    <location>
        <begin position="28"/>
        <end position="51"/>
    </location>
</feature>
<evidence type="ECO:0000256" key="1">
    <source>
        <dbReference type="SAM" id="MobiDB-lite"/>
    </source>
</evidence>
<dbReference type="InterPro" id="IPR013724">
    <property type="entry name" value="GIT_SHD"/>
</dbReference>
<dbReference type="GeneID" id="6075262"/>
<evidence type="ECO:0000313" key="3">
    <source>
        <dbReference type="EMBL" id="EDR09501.1"/>
    </source>
</evidence>
<evidence type="ECO:0000313" key="4">
    <source>
        <dbReference type="Proteomes" id="UP000001194"/>
    </source>
</evidence>
<reference evidence="3 4" key="1">
    <citation type="journal article" date="2008" name="Nature">
        <title>The genome of Laccaria bicolor provides insights into mycorrhizal symbiosis.</title>
        <authorList>
            <person name="Martin F."/>
            <person name="Aerts A."/>
            <person name="Ahren D."/>
            <person name="Brun A."/>
            <person name="Danchin E.G.J."/>
            <person name="Duchaussoy F."/>
            <person name="Gibon J."/>
            <person name="Kohler A."/>
            <person name="Lindquist E."/>
            <person name="Pereda V."/>
            <person name="Salamov A."/>
            <person name="Shapiro H.J."/>
            <person name="Wuyts J."/>
            <person name="Blaudez D."/>
            <person name="Buee M."/>
            <person name="Brokstein P."/>
            <person name="Canbaeck B."/>
            <person name="Cohen D."/>
            <person name="Courty P.E."/>
            <person name="Coutinho P.M."/>
            <person name="Delaruelle C."/>
            <person name="Detter J.C."/>
            <person name="Deveau A."/>
            <person name="DiFazio S."/>
            <person name="Duplessis S."/>
            <person name="Fraissinet-Tachet L."/>
            <person name="Lucic E."/>
            <person name="Frey-Klett P."/>
            <person name="Fourrey C."/>
            <person name="Feussner I."/>
            <person name="Gay G."/>
            <person name="Grimwood J."/>
            <person name="Hoegger P.J."/>
            <person name="Jain P."/>
            <person name="Kilaru S."/>
            <person name="Labbe J."/>
            <person name="Lin Y.C."/>
            <person name="Legue V."/>
            <person name="Le Tacon F."/>
            <person name="Marmeisse R."/>
            <person name="Melayah D."/>
            <person name="Montanini B."/>
            <person name="Muratet M."/>
            <person name="Nehls U."/>
            <person name="Niculita-Hirzel H."/>
            <person name="Oudot-Le Secq M.P."/>
            <person name="Peter M."/>
            <person name="Quesneville H."/>
            <person name="Rajashekar B."/>
            <person name="Reich M."/>
            <person name="Rouhier N."/>
            <person name="Schmutz J."/>
            <person name="Yin T."/>
            <person name="Chalot M."/>
            <person name="Henrissat B."/>
            <person name="Kuees U."/>
            <person name="Lucas S."/>
            <person name="Van de Peer Y."/>
            <person name="Podila G.K."/>
            <person name="Polle A."/>
            <person name="Pukkila P.J."/>
            <person name="Richardson P.M."/>
            <person name="Rouze P."/>
            <person name="Sanders I.R."/>
            <person name="Stajich J.E."/>
            <person name="Tunlid A."/>
            <person name="Tuskan G."/>
            <person name="Grigoriev I.V."/>
        </authorList>
    </citation>
    <scope>NUCLEOTIDE SEQUENCE [LARGE SCALE GENOMIC DNA]</scope>
    <source>
        <strain evidence="4">S238N-H82 / ATCC MYA-4686</strain>
    </source>
</reference>
<protein>
    <submittedName>
        <fullName evidence="3">Predicted protein</fullName>
    </submittedName>
</protein>
<dbReference type="EMBL" id="DS547099">
    <property type="protein sequence ID" value="EDR09501.1"/>
    <property type="molecule type" value="Genomic_DNA"/>
</dbReference>
<dbReference type="RefSeq" id="XP_001879850.1">
    <property type="nucleotide sequence ID" value="XM_001879815.1"/>
</dbReference>
<keyword evidence="4" id="KW-1185">Reference proteome</keyword>
<organism evidence="4">
    <name type="scientific">Laccaria bicolor (strain S238N-H82 / ATCC MYA-4686)</name>
    <name type="common">Bicoloured deceiver</name>
    <name type="synonym">Laccaria laccata var. bicolor</name>
    <dbReference type="NCBI Taxonomy" id="486041"/>
    <lineage>
        <taxon>Eukaryota</taxon>
        <taxon>Fungi</taxon>
        <taxon>Dikarya</taxon>
        <taxon>Basidiomycota</taxon>
        <taxon>Agaricomycotina</taxon>
        <taxon>Agaricomycetes</taxon>
        <taxon>Agaricomycetidae</taxon>
        <taxon>Agaricales</taxon>
        <taxon>Agaricineae</taxon>
        <taxon>Hydnangiaceae</taxon>
        <taxon>Laccaria</taxon>
    </lineage>
</organism>
<accession>B0D818</accession>
<dbReference type="Proteomes" id="UP000001194">
    <property type="component" value="Unassembled WGS sequence"/>
</dbReference>
<dbReference type="STRING" id="486041.B0D818"/>
<dbReference type="HOGENOM" id="CLU_1147349_0_0_1"/>